<dbReference type="GO" id="GO:0035159">
    <property type="term" value="P:regulation of tube length, open tracheal system"/>
    <property type="evidence" value="ECO:0007669"/>
    <property type="project" value="TreeGrafter"/>
</dbReference>
<name>A0AAV7Y028_9NEOP</name>
<keyword evidence="1" id="KW-0472">Membrane</keyword>
<sequence>MRLETFWTPFIWTHNVRVGCKWVAGYTIAGCVVLITFVSYMMNGGDSTQLYTPLFESDVRYSMKGLGAFFIIYFLLLITFAILMLVGLHRTTRGLMLPWMITFGICIAFQLVFGLWLIGGYYIYLDAVLAAFILWLWMGYNIYCWLCVYSQYKIFAELQSPNIILLYP</sequence>
<keyword evidence="1" id="KW-0812">Transmembrane</keyword>
<organism evidence="2 3">
    <name type="scientific">Megalurothrips usitatus</name>
    <name type="common">bean blossom thrips</name>
    <dbReference type="NCBI Taxonomy" id="439358"/>
    <lineage>
        <taxon>Eukaryota</taxon>
        <taxon>Metazoa</taxon>
        <taxon>Ecdysozoa</taxon>
        <taxon>Arthropoda</taxon>
        <taxon>Hexapoda</taxon>
        <taxon>Insecta</taxon>
        <taxon>Pterygota</taxon>
        <taxon>Neoptera</taxon>
        <taxon>Paraneoptera</taxon>
        <taxon>Thysanoptera</taxon>
        <taxon>Terebrantia</taxon>
        <taxon>Thripoidea</taxon>
        <taxon>Thripidae</taxon>
        <taxon>Megalurothrips</taxon>
    </lineage>
</organism>
<dbReference type="Pfam" id="PF15860">
    <property type="entry name" value="DUF4728"/>
    <property type="match status" value="1"/>
</dbReference>
<evidence type="ECO:0000313" key="2">
    <source>
        <dbReference type="EMBL" id="KAJ1532176.1"/>
    </source>
</evidence>
<dbReference type="GO" id="GO:0019991">
    <property type="term" value="P:septate junction assembly"/>
    <property type="evidence" value="ECO:0007669"/>
    <property type="project" value="TreeGrafter"/>
</dbReference>
<evidence type="ECO:0000256" key="1">
    <source>
        <dbReference type="SAM" id="Phobius"/>
    </source>
</evidence>
<feature type="transmembrane region" description="Helical" evidence="1">
    <location>
        <begin position="129"/>
        <end position="149"/>
    </location>
</feature>
<protein>
    <submittedName>
        <fullName evidence="2">Uncharacterized protein</fullName>
    </submittedName>
</protein>
<feature type="transmembrane region" description="Helical" evidence="1">
    <location>
        <begin position="100"/>
        <end position="123"/>
    </location>
</feature>
<dbReference type="Proteomes" id="UP001075354">
    <property type="component" value="Chromosome 1"/>
</dbReference>
<dbReference type="InterPro" id="IPR031720">
    <property type="entry name" value="DUF4728"/>
</dbReference>
<feature type="transmembrane region" description="Helical" evidence="1">
    <location>
        <begin position="62"/>
        <end position="88"/>
    </location>
</feature>
<reference evidence="2" key="1">
    <citation type="submission" date="2022-12" db="EMBL/GenBank/DDBJ databases">
        <title>Chromosome-level genome assembly of the bean flower thrips Megalurothrips usitatus.</title>
        <authorList>
            <person name="Ma L."/>
            <person name="Liu Q."/>
            <person name="Li H."/>
            <person name="Cai W."/>
        </authorList>
    </citation>
    <scope>NUCLEOTIDE SEQUENCE</scope>
    <source>
        <strain evidence="2">Cailab_2022a</strain>
    </source>
</reference>
<proteinExistence type="predicted"/>
<dbReference type="AlphaFoldDB" id="A0AAV7Y028"/>
<accession>A0AAV7Y028</accession>
<comment type="caution">
    <text evidence="2">The sequence shown here is derived from an EMBL/GenBank/DDBJ whole genome shotgun (WGS) entry which is preliminary data.</text>
</comment>
<dbReference type="GO" id="GO:0060857">
    <property type="term" value="P:establishment of glial blood-brain barrier"/>
    <property type="evidence" value="ECO:0007669"/>
    <property type="project" value="TreeGrafter"/>
</dbReference>
<dbReference type="PANTHER" id="PTHR36694:SF11">
    <property type="entry name" value="LP21121P-RELATED"/>
    <property type="match status" value="1"/>
</dbReference>
<keyword evidence="3" id="KW-1185">Reference proteome</keyword>
<dbReference type="PANTHER" id="PTHR36694">
    <property type="entry name" value="PASIFLORA 1, ISOFORM A-RELATED"/>
    <property type="match status" value="1"/>
</dbReference>
<evidence type="ECO:0000313" key="3">
    <source>
        <dbReference type="Proteomes" id="UP001075354"/>
    </source>
</evidence>
<dbReference type="GO" id="GO:0005886">
    <property type="term" value="C:plasma membrane"/>
    <property type="evidence" value="ECO:0007669"/>
    <property type="project" value="TreeGrafter"/>
</dbReference>
<dbReference type="EMBL" id="JAPTSV010000001">
    <property type="protein sequence ID" value="KAJ1532176.1"/>
    <property type="molecule type" value="Genomic_DNA"/>
</dbReference>
<feature type="transmembrane region" description="Helical" evidence="1">
    <location>
        <begin position="21"/>
        <end position="42"/>
    </location>
</feature>
<keyword evidence="1" id="KW-1133">Transmembrane helix</keyword>
<gene>
    <name evidence="2" type="ORF">ONE63_000798</name>
</gene>